<sequence length="275" mass="32676">MNNKNWEVLYHYTSLESFLRIISQGYIALNDVIKSNDPAEGKYSIEILEKAYKELYREEKINQDQFDKIRGAFFDFREEEYCFGRLKHVVLSLSVCEPEFPLALWRSYGDNGCGCAIGISKEKLKEIREKEGFTFGKMNYYKECELIDKYKRFWLSHVDDEDSKLKNEILKEYKDGYFIKRRENNYENEWRLIYTGLDLDDFLLMPENVPESIDAYARRDDIVLFYKLSIKEPDTIIDNVYIGPNCKVTDNEMRLLLMKKDIGHISVSHDDTVMR</sequence>
<comment type="caution">
    <text evidence="1">The sequence shown here is derived from an EMBL/GenBank/DDBJ whole genome shotgun (WGS) entry which is preliminary data.</text>
</comment>
<protein>
    <recommendedName>
        <fullName evidence="3">DUF2971 domain-containing protein</fullName>
    </recommendedName>
</protein>
<dbReference type="InterPro" id="IPR021352">
    <property type="entry name" value="DUF2971"/>
</dbReference>
<dbReference type="EMBL" id="NXNG01000001">
    <property type="protein sequence ID" value="PWT28765.1"/>
    <property type="molecule type" value="Genomic_DNA"/>
</dbReference>
<keyword evidence="2" id="KW-1185">Reference proteome</keyword>
<evidence type="ECO:0000313" key="1">
    <source>
        <dbReference type="EMBL" id="PWT28765.1"/>
    </source>
</evidence>
<reference evidence="1 2" key="1">
    <citation type="submission" date="2017-09" db="EMBL/GenBank/DDBJ databases">
        <title>High-quality draft genome sequence of Butyrivibrio fibrisolvens INBov1, isolated from cow rumen.</title>
        <authorList>
            <person name="Rodriguez Hernaez J."/>
            <person name="Rivarola M."/>
            <person name="Paniego N."/>
            <person name="Cravero S."/>
            <person name="Ceron Cucchi M."/>
            <person name="Martinez M.C."/>
        </authorList>
    </citation>
    <scope>NUCLEOTIDE SEQUENCE [LARGE SCALE GENOMIC DNA]</scope>
    <source>
        <strain evidence="1 2">INBov1</strain>
    </source>
</reference>
<accession>A0A317G3Z3</accession>
<name>A0A317G3Z3_BUTFI</name>
<gene>
    <name evidence="1" type="ORF">CPT75_17440</name>
</gene>
<evidence type="ECO:0008006" key="3">
    <source>
        <dbReference type="Google" id="ProtNLM"/>
    </source>
</evidence>
<evidence type="ECO:0000313" key="2">
    <source>
        <dbReference type="Proteomes" id="UP000245488"/>
    </source>
</evidence>
<proteinExistence type="predicted"/>
<dbReference type="RefSeq" id="WP_110073842.1">
    <property type="nucleotide sequence ID" value="NZ_CM009896.1"/>
</dbReference>
<dbReference type="AlphaFoldDB" id="A0A317G3Z3"/>
<dbReference type="Pfam" id="PF11185">
    <property type="entry name" value="DUF2971"/>
    <property type="match status" value="1"/>
</dbReference>
<dbReference type="Proteomes" id="UP000245488">
    <property type="component" value="Chromosome"/>
</dbReference>
<organism evidence="1 2">
    <name type="scientific">Butyrivibrio fibrisolvens</name>
    <dbReference type="NCBI Taxonomy" id="831"/>
    <lineage>
        <taxon>Bacteria</taxon>
        <taxon>Bacillati</taxon>
        <taxon>Bacillota</taxon>
        <taxon>Clostridia</taxon>
        <taxon>Lachnospirales</taxon>
        <taxon>Lachnospiraceae</taxon>
        <taxon>Butyrivibrio</taxon>
    </lineage>
</organism>